<keyword evidence="3 6" id="KW-0210">Decarboxylase</keyword>
<organism evidence="9 10">
    <name type="scientific">Paraburkholderia sediminicola</name>
    <dbReference type="NCBI Taxonomy" id="458836"/>
    <lineage>
        <taxon>Bacteria</taxon>
        <taxon>Pseudomonadati</taxon>
        <taxon>Pseudomonadota</taxon>
        <taxon>Betaproteobacteria</taxon>
        <taxon>Burkholderiales</taxon>
        <taxon>Burkholderiaceae</taxon>
        <taxon>Paraburkholderia</taxon>
    </lineage>
</organism>
<dbReference type="AlphaFoldDB" id="A0A6J5BFS3"/>
<comment type="catalytic activity">
    <reaction evidence="6">
        <text>orotidine 5'-phosphate + H(+) = UMP + CO2</text>
        <dbReference type="Rhea" id="RHEA:11596"/>
        <dbReference type="ChEBI" id="CHEBI:15378"/>
        <dbReference type="ChEBI" id="CHEBI:16526"/>
        <dbReference type="ChEBI" id="CHEBI:57538"/>
        <dbReference type="ChEBI" id="CHEBI:57865"/>
        <dbReference type="EC" id="4.1.1.23"/>
    </reaction>
</comment>
<dbReference type="GO" id="GO:0005829">
    <property type="term" value="C:cytosol"/>
    <property type="evidence" value="ECO:0007669"/>
    <property type="project" value="TreeGrafter"/>
</dbReference>
<dbReference type="Proteomes" id="UP000494255">
    <property type="component" value="Unassembled WGS sequence"/>
</dbReference>
<evidence type="ECO:0000256" key="4">
    <source>
        <dbReference type="ARBA" id="ARBA00022975"/>
    </source>
</evidence>
<dbReference type="CDD" id="cd04725">
    <property type="entry name" value="OMP_decarboxylase_like"/>
    <property type="match status" value="1"/>
</dbReference>
<keyword evidence="10" id="KW-1185">Reference proteome</keyword>
<evidence type="ECO:0000259" key="8">
    <source>
        <dbReference type="SMART" id="SM00934"/>
    </source>
</evidence>
<comment type="pathway">
    <text evidence="2 6">Pyrimidine metabolism; UMP biosynthesis via de novo pathway; UMP from orotate: step 2/2.</text>
</comment>
<evidence type="ECO:0000256" key="2">
    <source>
        <dbReference type="ARBA" id="ARBA00004861"/>
    </source>
</evidence>
<dbReference type="NCBIfam" id="NF001273">
    <property type="entry name" value="PRK00230.1"/>
    <property type="match status" value="1"/>
</dbReference>
<dbReference type="NCBIfam" id="TIGR01740">
    <property type="entry name" value="pyrF"/>
    <property type="match status" value="1"/>
</dbReference>
<comment type="similarity">
    <text evidence="6">Belongs to the OMP decarboxylase family. Type 1 subfamily.</text>
</comment>
<dbReference type="RefSeq" id="WP_175051663.1">
    <property type="nucleotide sequence ID" value="NZ_CADIKC010000004.1"/>
</dbReference>
<evidence type="ECO:0000256" key="7">
    <source>
        <dbReference type="PIRSR" id="PIRSR614732-2"/>
    </source>
</evidence>
<dbReference type="GO" id="GO:0044205">
    <property type="term" value="P:'de novo' UMP biosynthetic process"/>
    <property type="evidence" value="ECO:0007669"/>
    <property type="project" value="UniProtKB-UniRule"/>
</dbReference>
<dbReference type="InterPro" id="IPR011060">
    <property type="entry name" value="RibuloseP-bd_barrel"/>
</dbReference>
<feature type="domain" description="Orotidine 5'-phosphate decarboxylase" evidence="8">
    <location>
        <begin position="6"/>
        <end position="225"/>
    </location>
</feature>
<dbReference type="HAMAP" id="MF_01200_B">
    <property type="entry name" value="OMPdecase_type1_B"/>
    <property type="match status" value="1"/>
</dbReference>
<evidence type="ECO:0000256" key="5">
    <source>
        <dbReference type="ARBA" id="ARBA00023239"/>
    </source>
</evidence>
<evidence type="ECO:0000313" key="10">
    <source>
        <dbReference type="Proteomes" id="UP000494255"/>
    </source>
</evidence>
<dbReference type="GO" id="GO:0004590">
    <property type="term" value="F:orotidine-5'-phosphate decarboxylase activity"/>
    <property type="evidence" value="ECO:0007669"/>
    <property type="project" value="UniProtKB-UniRule"/>
</dbReference>
<dbReference type="InterPro" id="IPR047596">
    <property type="entry name" value="OMPdecase_bac"/>
</dbReference>
<protein>
    <recommendedName>
        <fullName evidence="6">Orotidine 5'-phosphate decarboxylase</fullName>
        <ecNumber evidence="6">4.1.1.23</ecNumber>
    </recommendedName>
    <alternativeName>
        <fullName evidence="6">OMP decarboxylase</fullName>
        <shortName evidence="6">OMPDCase</shortName>
        <shortName evidence="6">OMPdecase</shortName>
    </alternativeName>
</protein>
<dbReference type="EMBL" id="CADIKC010000004">
    <property type="protein sequence ID" value="CAB3701257.1"/>
    <property type="molecule type" value="Genomic_DNA"/>
</dbReference>
<keyword evidence="4 6" id="KW-0665">Pyrimidine biosynthesis</keyword>
<evidence type="ECO:0000256" key="1">
    <source>
        <dbReference type="ARBA" id="ARBA00002356"/>
    </source>
</evidence>
<keyword evidence="5 6" id="KW-0456">Lyase</keyword>
<dbReference type="SUPFAM" id="SSF51366">
    <property type="entry name" value="Ribulose-phoshate binding barrel"/>
    <property type="match status" value="1"/>
</dbReference>
<dbReference type="InterPro" id="IPR014732">
    <property type="entry name" value="OMPdecase"/>
</dbReference>
<comment type="function">
    <text evidence="1 6">Catalyzes the decarboxylation of orotidine 5'-monophosphate (OMP) to uridine 5'-monophosphate (UMP).</text>
</comment>
<dbReference type="InterPro" id="IPR001754">
    <property type="entry name" value="OMPdeCOase_dom"/>
</dbReference>
<feature type="active site" description="Proton donor" evidence="6">
    <location>
        <position position="63"/>
    </location>
</feature>
<dbReference type="UniPathway" id="UPA00070">
    <property type="reaction ID" value="UER00120"/>
</dbReference>
<evidence type="ECO:0000313" key="9">
    <source>
        <dbReference type="EMBL" id="CAB3701257.1"/>
    </source>
</evidence>
<dbReference type="EC" id="4.1.1.23" evidence="6"/>
<feature type="binding site" evidence="6 7">
    <location>
        <position position="210"/>
    </location>
    <ligand>
        <name>substrate</name>
    </ligand>
</feature>
<evidence type="ECO:0000256" key="6">
    <source>
        <dbReference type="HAMAP-Rule" id="MF_01200"/>
    </source>
</evidence>
<dbReference type="GO" id="GO:0006207">
    <property type="term" value="P:'de novo' pyrimidine nucleobase biosynthetic process"/>
    <property type="evidence" value="ECO:0007669"/>
    <property type="project" value="InterPro"/>
</dbReference>
<feature type="binding site" evidence="6 7">
    <location>
        <position position="12"/>
    </location>
    <ligand>
        <name>substrate</name>
    </ligand>
</feature>
<dbReference type="InterPro" id="IPR013785">
    <property type="entry name" value="Aldolase_TIM"/>
</dbReference>
<evidence type="ECO:0000256" key="3">
    <source>
        <dbReference type="ARBA" id="ARBA00022793"/>
    </source>
</evidence>
<sequence>MTIEENIIIALDVSTEDEARKIVKLVGARAKLYKIGLQLLTSSGPGIIHALTAAGKGVFLDLKLLEIPNSVGSAVKAAGLHGVQMVTVHALGGLDILRAAVKAAEPFPEMKVLAVTVVTSLQDVDLKQVGILSTVDEQVVRLAQLADIAGCHGVVASAREAKLLKGKIRSDMSIVTPGIQLEGDAGTDQVRVTTPRNAFEAGATHIVIGRSITKTENPGAVFDRICVELGSIQRPASAGSPT</sequence>
<feature type="binding site" evidence="6 7">
    <location>
        <position position="209"/>
    </location>
    <ligand>
        <name>substrate</name>
    </ligand>
</feature>
<dbReference type="PANTHER" id="PTHR32119:SF2">
    <property type="entry name" value="OROTIDINE 5'-PHOSPHATE DECARBOXYLASE"/>
    <property type="match status" value="1"/>
</dbReference>
<feature type="binding site" evidence="6 7">
    <location>
        <position position="189"/>
    </location>
    <ligand>
        <name>substrate</name>
    </ligand>
</feature>
<proteinExistence type="inferred from homology"/>
<dbReference type="PANTHER" id="PTHR32119">
    <property type="entry name" value="OROTIDINE 5'-PHOSPHATE DECARBOXYLASE"/>
    <property type="match status" value="1"/>
</dbReference>
<dbReference type="GeneID" id="97042267"/>
<accession>A0A6J5BFS3</accession>
<dbReference type="SMART" id="SM00934">
    <property type="entry name" value="OMPdecase"/>
    <property type="match status" value="1"/>
</dbReference>
<comment type="caution">
    <text evidence="6">Lacks conserved residue(s) required for the propagation of feature annotation.</text>
</comment>
<feature type="binding site" evidence="6 7">
    <location>
        <position position="34"/>
    </location>
    <ligand>
        <name>substrate</name>
    </ligand>
</feature>
<feature type="binding site" evidence="6 7">
    <location>
        <position position="119"/>
    </location>
    <ligand>
        <name>substrate</name>
    </ligand>
</feature>
<reference evidence="9 10" key="1">
    <citation type="submission" date="2020-04" db="EMBL/GenBank/DDBJ databases">
        <authorList>
            <person name="De Canck E."/>
        </authorList>
    </citation>
    <scope>NUCLEOTIDE SEQUENCE [LARGE SCALE GENOMIC DNA]</scope>
    <source>
        <strain evidence="9 10">LMG 24238</strain>
    </source>
</reference>
<comment type="subunit">
    <text evidence="6">Homodimer.</text>
</comment>
<dbReference type="Pfam" id="PF00215">
    <property type="entry name" value="OMPdecase"/>
    <property type="match status" value="1"/>
</dbReference>
<name>A0A6J5BFS3_9BURK</name>
<dbReference type="Gene3D" id="3.20.20.70">
    <property type="entry name" value="Aldolase class I"/>
    <property type="match status" value="1"/>
</dbReference>
<gene>
    <name evidence="9" type="primary">pyrF_1</name>
    <name evidence="6" type="synonym">pyrF</name>
    <name evidence="9" type="ORF">LMG24238_03652</name>
</gene>